<dbReference type="InterPro" id="IPR046095">
    <property type="entry name" value="DUF6113"/>
</dbReference>
<accession>A0A939FBU1</accession>
<keyword evidence="1" id="KW-0812">Transmembrane</keyword>
<keyword evidence="1" id="KW-1133">Transmembrane helix</keyword>
<dbReference type="AlphaFoldDB" id="A0A939FBU1"/>
<keyword evidence="1" id="KW-0472">Membrane</keyword>
<dbReference type="Pfam" id="PF19608">
    <property type="entry name" value="DUF6113"/>
    <property type="match status" value="1"/>
</dbReference>
<sequence length="122" mass="12153">MNFGRIAAYCGLLVLGALTGVAGALVQPAWFPGGLILSLAAAAAVFYGGRIAMGRALGVGVPAAGWLIAVMFLTATRPEGDFVFGAGTGSYLFLLGGMIVAVICATLSKLPQPPGGSARPGK</sequence>
<keyword evidence="3" id="KW-1185">Reference proteome</keyword>
<evidence type="ECO:0000313" key="3">
    <source>
        <dbReference type="Proteomes" id="UP000664167"/>
    </source>
</evidence>
<protein>
    <recommendedName>
        <fullName evidence="4">Integral membrane protein</fullName>
    </recommendedName>
</protein>
<evidence type="ECO:0000256" key="1">
    <source>
        <dbReference type="SAM" id="Phobius"/>
    </source>
</evidence>
<dbReference type="Proteomes" id="UP000664167">
    <property type="component" value="Unassembled WGS sequence"/>
</dbReference>
<feature type="transmembrane region" description="Helical" evidence="1">
    <location>
        <begin position="56"/>
        <end position="76"/>
    </location>
</feature>
<comment type="caution">
    <text evidence="2">The sequence shown here is derived from an EMBL/GenBank/DDBJ whole genome shotgun (WGS) entry which is preliminary data.</text>
</comment>
<evidence type="ECO:0008006" key="4">
    <source>
        <dbReference type="Google" id="ProtNLM"/>
    </source>
</evidence>
<proteinExistence type="predicted"/>
<feature type="transmembrane region" description="Helical" evidence="1">
    <location>
        <begin position="82"/>
        <end position="107"/>
    </location>
</feature>
<dbReference type="EMBL" id="JAFLRJ010000317">
    <property type="protein sequence ID" value="MBO0515698.1"/>
    <property type="molecule type" value="Genomic_DNA"/>
</dbReference>
<gene>
    <name evidence="2" type="ORF">J0695_28500</name>
</gene>
<reference evidence="2" key="1">
    <citation type="submission" date="2021-03" db="EMBL/GenBank/DDBJ databases">
        <title>Streptomyces poriferae sp. nov., a novel marine sponge-derived Actinobacteria species with anti-MRSA activity.</title>
        <authorList>
            <person name="Sandoval-Powers M."/>
            <person name="Kralova S."/>
            <person name="Nguyen G.-S."/>
            <person name="Fawwal D."/>
            <person name="Degnes K."/>
            <person name="Klinkenberg G."/>
            <person name="Sletta H."/>
            <person name="Wentzel A."/>
            <person name="Liles M.R."/>
        </authorList>
    </citation>
    <scope>NUCLEOTIDE SEQUENCE</scope>
    <source>
        <strain evidence="2">DSM 41794</strain>
    </source>
</reference>
<organism evidence="2 3">
    <name type="scientific">Streptomyces beijiangensis</name>
    <dbReference type="NCBI Taxonomy" id="163361"/>
    <lineage>
        <taxon>Bacteria</taxon>
        <taxon>Bacillati</taxon>
        <taxon>Actinomycetota</taxon>
        <taxon>Actinomycetes</taxon>
        <taxon>Kitasatosporales</taxon>
        <taxon>Streptomycetaceae</taxon>
        <taxon>Streptomyces</taxon>
    </lineage>
</organism>
<feature type="transmembrane region" description="Helical" evidence="1">
    <location>
        <begin position="33"/>
        <end position="49"/>
    </location>
</feature>
<evidence type="ECO:0000313" key="2">
    <source>
        <dbReference type="EMBL" id="MBO0515698.1"/>
    </source>
</evidence>
<name>A0A939FBU1_9ACTN</name>